<reference evidence="1 2" key="1">
    <citation type="submission" date="2020-03" db="EMBL/GenBank/DDBJ databases">
        <title>Genomic Encyclopedia of Type Strains, Phase IV (KMG-IV): sequencing the most valuable type-strain genomes for metagenomic binning, comparative biology and taxonomic classification.</title>
        <authorList>
            <person name="Goeker M."/>
        </authorList>
    </citation>
    <scope>NUCLEOTIDE SEQUENCE [LARGE SCALE GENOMIC DNA]</scope>
    <source>
        <strain evidence="1 2">DSM 25229</strain>
    </source>
</reference>
<evidence type="ECO:0000313" key="2">
    <source>
        <dbReference type="Proteomes" id="UP000535078"/>
    </source>
</evidence>
<dbReference type="EMBL" id="JAATIT010000004">
    <property type="protein sequence ID" value="NJB91079.1"/>
    <property type="molecule type" value="Genomic_DNA"/>
</dbReference>
<dbReference type="Pfam" id="PF08922">
    <property type="entry name" value="DUF1905"/>
    <property type="match status" value="1"/>
</dbReference>
<gene>
    <name evidence="1" type="ORF">GGR90_003281</name>
</gene>
<dbReference type="SUPFAM" id="SSF141694">
    <property type="entry name" value="AF2212/PG0164-like"/>
    <property type="match status" value="1"/>
</dbReference>
<dbReference type="RefSeq" id="WP_167922427.1">
    <property type="nucleotide sequence ID" value="NZ_JAATIT010000004.1"/>
</dbReference>
<protein>
    <recommendedName>
        <fullName evidence="3">DUF1905 domain-containing protein</fullName>
    </recommendedName>
</protein>
<dbReference type="Proteomes" id="UP000535078">
    <property type="component" value="Unassembled WGS sequence"/>
</dbReference>
<organism evidence="1 2">
    <name type="scientific">Sphingopyxis italica</name>
    <dbReference type="NCBI Taxonomy" id="1129133"/>
    <lineage>
        <taxon>Bacteria</taxon>
        <taxon>Pseudomonadati</taxon>
        <taxon>Pseudomonadota</taxon>
        <taxon>Alphaproteobacteria</taxon>
        <taxon>Sphingomonadales</taxon>
        <taxon>Sphingomonadaceae</taxon>
        <taxon>Sphingopyxis</taxon>
    </lineage>
</organism>
<dbReference type="Gene3D" id="2.40.30.100">
    <property type="entry name" value="AF2212/PG0164-like"/>
    <property type="match status" value="1"/>
</dbReference>
<comment type="caution">
    <text evidence="1">The sequence shown here is derived from an EMBL/GenBank/DDBJ whole genome shotgun (WGS) entry which is preliminary data.</text>
</comment>
<accession>A0A7X5XU96</accession>
<proteinExistence type="predicted"/>
<evidence type="ECO:0008006" key="3">
    <source>
        <dbReference type="Google" id="ProtNLM"/>
    </source>
</evidence>
<dbReference type="AlphaFoldDB" id="A0A7X5XU96"/>
<name>A0A7X5XU96_9SPHN</name>
<keyword evidence="2" id="KW-1185">Reference proteome</keyword>
<dbReference type="InterPro" id="IPR037079">
    <property type="entry name" value="AF2212/PG0164-like_sf"/>
</dbReference>
<evidence type="ECO:0000313" key="1">
    <source>
        <dbReference type="EMBL" id="NJB91079.1"/>
    </source>
</evidence>
<dbReference type="InterPro" id="IPR015018">
    <property type="entry name" value="DUF1905"/>
</dbReference>
<sequence>METFRFGAEIIEWRGPAPFLFAVVPDEHIGAIRYAAMTASYGWGVVPAVATIGGTEFATSLFPRDGSYLLPVKLAVQKAESIGLGDRVAVAMRVGRPAAR</sequence>